<evidence type="ECO:0000256" key="1">
    <source>
        <dbReference type="ARBA" id="ARBA00004651"/>
    </source>
</evidence>
<keyword evidence="10" id="KW-1185">Reference proteome</keyword>
<dbReference type="PANTHER" id="PTHR33778:SF1">
    <property type="entry name" value="MAGNESIUM TRANSPORTER YHID-RELATED"/>
    <property type="match status" value="1"/>
</dbReference>
<keyword evidence="4 7" id="KW-0812">Transmembrane</keyword>
<evidence type="ECO:0000256" key="6">
    <source>
        <dbReference type="ARBA" id="ARBA00023136"/>
    </source>
</evidence>
<gene>
    <name evidence="9" type="ORF">HAQ05_01985</name>
</gene>
<reference evidence="9 10" key="1">
    <citation type="journal article" date="2020" name="Insects">
        <title>Bacteria Belonging to Pseudomonas typographi sp. nov. from the Bark Beetle Ips typographus Have Genomic Potential to Aid in the Host Ecology.</title>
        <authorList>
            <person name="Peral-Aranega E."/>
            <person name="Saati-Santamaria Z."/>
            <person name="Kolarik M."/>
            <person name="Rivas R."/>
            <person name="Garcia-Fraile P."/>
        </authorList>
    </citation>
    <scope>NUCLEOTIDE SEQUENCE [LARGE SCALE GENOMIC DNA]</scope>
    <source>
        <strain evidence="9 10">CA3A</strain>
    </source>
</reference>
<evidence type="ECO:0000256" key="2">
    <source>
        <dbReference type="ARBA" id="ARBA00009298"/>
    </source>
</evidence>
<dbReference type="Pfam" id="PF02308">
    <property type="entry name" value="MgtC"/>
    <property type="match status" value="1"/>
</dbReference>
<protein>
    <recommendedName>
        <fullName evidence="7">Protein MgtC</fullName>
    </recommendedName>
</protein>
<sequence>MQDIGARILAILAQEFADIADIEALTRIVSRLLLALLLGGLLGLQREHSGKAAGLRTHMLVCTGAALFILAPQMSGAGQDALSRTIQGVVAGIGFLGAGTILKGSELDTQRVKGLTTAAGLWMTAAIGVAVGMGREATAVVATVLAWLVLAAVPRVLER</sequence>
<dbReference type="InterPro" id="IPR049177">
    <property type="entry name" value="MgtC_SapB_SrpB_YhiD_N"/>
</dbReference>
<keyword evidence="5 7" id="KW-1133">Transmembrane helix</keyword>
<comment type="caution">
    <text evidence="9">The sequence shown here is derived from an EMBL/GenBank/DDBJ whole genome shotgun (WGS) entry which is preliminary data.</text>
</comment>
<keyword evidence="7" id="KW-0997">Cell inner membrane</keyword>
<feature type="transmembrane region" description="Helical" evidence="7">
    <location>
        <begin position="139"/>
        <end position="157"/>
    </location>
</feature>
<name>A0ABR7YWH2_9PSED</name>
<comment type="similarity">
    <text evidence="2 7">Belongs to the MgtC/SapB family.</text>
</comment>
<evidence type="ECO:0000313" key="9">
    <source>
        <dbReference type="EMBL" id="MBD1597486.1"/>
    </source>
</evidence>
<accession>A0ABR7YWH2</accession>
<dbReference type="EMBL" id="JAAOCA010000002">
    <property type="protein sequence ID" value="MBD1597486.1"/>
    <property type="molecule type" value="Genomic_DNA"/>
</dbReference>
<keyword evidence="3" id="KW-1003">Cell membrane</keyword>
<dbReference type="PRINTS" id="PR01837">
    <property type="entry name" value="MGTCSAPBPROT"/>
</dbReference>
<evidence type="ECO:0000256" key="4">
    <source>
        <dbReference type="ARBA" id="ARBA00022692"/>
    </source>
</evidence>
<dbReference type="RefSeq" id="WP_190416912.1">
    <property type="nucleotide sequence ID" value="NZ_JAAOCA010000002.1"/>
</dbReference>
<dbReference type="PANTHER" id="PTHR33778">
    <property type="entry name" value="PROTEIN MGTC"/>
    <property type="match status" value="1"/>
</dbReference>
<feature type="domain" description="MgtC/SapB/SrpB/YhiD N-terminal" evidence="8">
    <location>
        <begin position="32"/>
        <end position="156"/>
    </location>
</feature>
<evidence type="ECO:0000313" key="10">
    <source>
        <dbReference type="Proteomes" id="UP000805841"/>
    </source>
</evidence>
<feature type="transmembrane region" description="Helical" evidence="7">
    <location>
        <begin position="81"/>
        <end position="102"/>
    </location>
</feature>
<evidence type="ECO:0000256" key="5">
    <source>
        <dbReference type="ARBA" id="ARBA00022989"/>
    </source>
</evidence>
<dbReference type="Proteomes" id="UP000805841">
    <property type="component" value="Unassembled WGS sequence"/>
</dbReference>
<evidence type="ECO:0000256" key="3">
    <source>
        <dbReference type="ARBA" id="ARBA00022475"/>
    </source>
</evidence>
<evidence type="ECO:0000259" key="8">
    <source>
        <dbReference type="Pfam" id="PF02308"/>
    </source>
</evidence>
<feature type="transmembrane region" description="Helical" evidence="7">
    <location>
        <begin position="57"/>
        <end position="75"/>
    </location>
</feature>
<feature type="transmembrane region" description="Helical" evidence="7">
    <location>
        <begin position="114"/>
        <end position="133"/>
    </location>
</feature>
<dbReference type="InterPro" id="IPR003416">
    <property type="entry name" value="MgtC/SapB/SrpB/YhiD_fam"/>
</dbReference>
<evidence type="ECO:0000256" key="7">
    <source>
        <dbReference type="RuleBase" id="RU365041"/>
    </source>
</evidence>
<comment type="subcellular location">
    <subcellularLocation>
        <location evidence="7">Cell inner membrane</location>
        <topology evidence="7">Multi-pass membrane protein</topology>
    </subcellularLocation>
    <subcellularLocation>
        <location evidence="1">Cell membrane</location>
        <topology evidence="1">Multi-pass membrane protein</topology>
    </subcellularLocation>
</comment>
<organism evidence="9 10">
    <name type="scientific">Pseudomonas typographi</name>
    <dbReference type="NCBI Taxonomy" id="2715964"/>
    <lineage>
        <taxon>Bacteria</taxon>
        <taxon>Pseudomonadati</taxon>
        <taxon>Pseudomonadota</taxon>
        <taxon>Gammaproteobacteria</taxon>
        <taxon>Pseudomonadales</taxon>
        <taxon>Pseudomonadaceae</taxon>
        <taxon>Pseudomonas</taxon>
    </lineage>
</organism>
<proteinExistence type="inferred from homology"/>
<keyword evidence="6 7" id="KW-0472">Membrane</keyword>